<comment type="caution">
    <text evidence="1">The sequence shown here is derived from an EMBL/GenBank/DDBJ whole genome shotgun (WGS) entry which is preliminary data.</text>
</comment>
<dbReference type="Proteomes" id="UP000256294">
    <property type="component" value="Unassembled WGS sequence"/>
</dbReference>
<name>A0A3D9UKQ1_9GAMM</name>
<accession>A0A3D9UKQ1</accession>
<evidence type="ECO:0000313" key="2">
    <source>
        <dbReference type="Proteomes" id="UP000256294"/>
    </source>
</evidence>
<reference evidence="1 2" key="1">
    <citation type="submission" date="2018-08" db="EMBL/GenBank/DDBJ databases">
        <title>Genomic Encyclopedia of Archaeal and Bacterial Type Strains, Phase II (KMG-II): from individual species to whole genera.</title>
        <authorList>
            <person name="Goeker M."/>
        </authorList>
    </citation>
    <scope>NUCLEOTIDE SEQUENCE [LARGE SCALE GENOMIC DNA]</scope>
    <source>
        <strain evidence="1 2">DSM 17905</strain>
    </source>
</reference>
<dbReference type="AlphaFoldDB" id="A0A3D9UKQ1"/>
<evidence type="ECO:0000313" key="1">
    <source>
        <dbReference type="EMBL" id="REF28500.1"/>
    </source>
</evidence>
<keyword evidence="2" id="KW-1185">Reference proteome</keyword>
<protein>
    <submittedName>
        <fullName evidence="1">Virus tail fiber assembly protein lambda gpK</fullName>
    </submittedName>
</protein>
<dbReference type="InterPro" id="IPR051220">
    <property type="entry name" value="TFA_Chaperone"/>
</dbReference>
<dbReference type="PANTHER" id="PTHR34413:SF2">
    <property type="entry name" value="PROPHAGE TAIL FIBER ASSEMBLY PROTEIN HOMOLOG TFAE-RELATED"/>
    <property type="match status" value="1"/>
</dbReference>
<dbReference type="PANTHER" id="PTHR34413">
    <property type="entry name" value="PROPHAGE TAIL FIBER ASSEMBLY PROTEIN HOMOLOG TFAE-RELATED-RELATED"/>
    <property type="match status" value="1"/>
</dbReference>
<sequence>MTQAVLNSEFNAIVAGNVTVYNYTSESREYFSTSVEFLPVGVGLPAHSCADAPGESKAGYAICRTADLSAWEYVADHRGETVYNTETGIAQVVEDLGDYPLGTTPDAPATPFDKWEGKRWVTDKLALQADQVRQAEQQKSFLRQQADMAIAPLQDAIDLDMAIEAEKSAFTAWRKYRVLLNRVDCSTAPDIHWPEPPK</sequence>
<dbReference type="EMBL" id="QTUB01000001">
    <property type="protein sequence ID" value="REF28500.1"/>
    <property type="molecule type" value="Genomic_DNA"/>
</dbReference>
<gene>
    <name evidence="1" type="ORF">BDD26_3419</name>
</gene>
<dbReference type="InterPro" id="IPR003458">
    <property type="entry name" value="Phage_T4_Gp38_tail_assem"/>
</dbReference>
<proteinExistence type="predicted"/>
<organism evidence="1 2">
    <name type="scientific">Xenorhabdus cabanillasii</name>
    <dbReference type="NCBI Taxonomy" id="351673"/>
    <lineage>
        <taxon>Bacteria</taxon>
        <taxon>Pseudomonadati</taxon>
        <taxon>Pseudomonadota</taxon>
        <taxon>Gammaproteobacteria</taxon>
        <taxon>Enterobacterales</taxon>
        <taxon>Morganellaceae</taxon>
        <taxon>Xenorhabdus</taxon>
    </lineage>
</organism>
<dbReference type="Pfam" id="PF02413">
    <property type="entry name" value="Caudo_TAP"/>
    <property type="match status" value="1"/>
</dbReference>